<keyword evidence="3" id="KW-1185">Reference proteome</keyword>
<dbReference type="SUPFAM" id="SSF55729">
    <property type="entry name" value="Acyl-CoA N-acyltransferases (Nat)"/>
    <property type="match status" value="1"/>
</dbReference>
<sequence>MNNSDLVPPAPETLTAPTLDGETVHLEQLRPEHCSDLQDAVRDGELWNLWYTPVPRPDGVAAEIRRRLDLQEKGSMIPFAARRLSDGKITGVTSYYDLDWSAPRVSIGHTWNAASTQRTGLNIESKLLLLTHAFDVLECISVRFETHKFNRQSRRAVEDLGAQLDGILRNHRRMPDGSLRDTCSYSIVRDEWPAVRNHLNHRLKRSRGR</sequence>
<reference evidence="2 3" key="1">
    <citation type="submission" date="2019-12" db="EMBL/GenBank/DDBJ databases">
        <authorList>
            <person name="Li J."/>
            <person name="Shi Y."/>
            <person name="Xu G."/>
            <person name="Xiao D."/>
            <person name="Ran X."/>
        </authorList>
    </citation>
    <scope>NUCLEOTIDE SEQUENCE [LARGE SCALE GENOMIC DNA]</scope>
    <source>
        <strain evidence="2 3">JCM 15915</strain>
    </source>
</reference>
<dbReference type="EMBL" id="WOGT01000006">
    <property type="protein sequence ID" value="MUN55490.1"/>
    <property type="molecule type" value="Genomic_DNA"/>
</dbReference>
<accession>A0A7K1LK42</accession>
<dbReference type="PANTHER" id="PTHR43610:SF1">
    <property type="entry name" value="N-ACETYLTRANSFERASE DOMAIN-CONTAINING PROTEIN"/>
    <property type="match status" value="1"/>
</dbReference>
<dbReference type="PANTHER" id="PTHR43610">
    <property type="entry name" value="BLL6696 PROTEIN"/>
    <property type="match status" value="1"/>
</dbReference>
<dbReference type="Pfam" id="PF13302">
    <property type="entry name" value="Acetyltransf_3"/>
    <property type="match status" value="1"/>
</dbReference>
<organism evidence="2 3">
    <name type="scientific">Rothia koreensis</name>
    <dbReference type="NCBI Taxonomy" id="592378"/>
    <lineage>
        <taxon>Bacteria</taxon>
        <taxon>Bacillati</taxon>
        <taxon>Actinomycetota</taxon>
        <taxon>Actinomycetes</taxon>
        <taxon>Micrococcales</taxon>
        <taxon>Micrococcaceae</taxon>
        <taxon>Rothia</taxon>
    </lineage>
</organism>
<feature type="domain" description="N-acetyltransferase" evidence="1">
    <location>
        <begin position="25"/>
        <end position="163"/>
    </location>
</feature>
<gene>
    <name evidence="2" type="ORF">GMA10_09755</name>
</gene>
<dbReference type="GO" id="GO:0016747">
    <property type="term" value="F:acyltransferase activity, transferring groups other than amino-acyl groups"/>
    <property type="evidence" value="ECO:0007669"/>
    <property type="project" value="InterPro"/>
</dbReference>
<keyword evidence="2" id="KW-0808">Transferase</keyword>
<evidence type="ECO:0000313" key="2">
    <source>
        <dbReference type="EMBL" id="MUN55490.1"/>
    </source>
</evidence>
<dbReference type="Gene3D" id="3.40.630.30">
    <property type="match status" value="1"/>
</dbReference>
<dbReference type="OrthoDB" id="9795199at2"/>
<dbReference type="RefSeq" id="WP_129315237.1">
    <property type="nucleotide sequence ID" value="NZ_NOIQ01000005.1"/>
</dbReference>
<dbReference type="AlphaFoldDB" id="A0A7K1LK42"/>
<name>A0A7K1LK42_9MICC</name>
<evidence type="ECO:0000313" key="3">
    <source>
        <dbReference type="Proteomes" id="UP000462152"/>
    </source>
</evidence>
<evidence type="ECO:0000259" key="1">
    <source>
        <dbReference type="Pfam" id="PF13302"/>
    </source>
</evidence>
<dbReference type="InterPro" id="IPR016181">
    <property type="entry name" value="Acyl_CoA_acyltransferase"/>
</dbReference>
<comment type="caution">
    <text evidence="2">The sequence shown here is derived from an EMBL/GenBank/DDBJ whole genome shotgun (WGS) entry which is preliminary data.</text>
</comment>
<protein>
    <submittedName>
        <fullName evidence="2">GNAT family N-acetyltransferase</fullName>
    </submittedName>
</protein>
<proteinExistence type="predicted"/>
<dbReference type="Proteomes" id="UP000462152">
    <property type="component" value="Unassembled WGS sequence"/>
</dbReference>
<dbReference type="InterPro" id="IPR000182">
    <property type="entry name" value="GNAT_dom"/>
</dbReference>